<dbReference type="SUPFAM" id="SSF48452">
    <property type="entry name" value="TPR-like"/>
    <property type="match status" value="1"/>
</dbReference>
<dbReference type="Proteomes" id="UP000594261">
    <property type="component" value="Chromosome 5"/>
</dbReference>
<dbReference type="RefSeq" id="XP_030972455.1">
    <property type="nucleotide sequence ID" value="XM_031116595.1"/>
</dbReference>
<dbReference type="OrthoDB" id="1398107at2759"/>
<dbReference type="InterPro" id="IPR011990">
    <property type="entry name" value="TPR-like_helical_dom_sf"/>
</dbReference>
<reference evidence="1" key="2">
    <citation type="submission" date="2021-01" db="UniProtKB">
        <authorList>
            <consortium name="EnsemblPlants"/>
        </authorList>
    </citation>
    <scope>IDENTIFICATION</scope>
</reference>
<name>A0A7N2R561_QUELO</name>
<protein>
    <submittedName>
        <fullName evidence="1">Uncharacterized protein</fullName>
    </submittedName>
</protein>
<accession>A0A7N2R561</accession>
<dbReference type="Gramene" id="QL05p058191:mrna">
    <property type="protein sequence ID" value="QL05p058191:mrna"/>
    <property type="gene ID" value="QL05p058191"/>
</dbReference>
<dbReference type="GeneID" id="115992404"/>
<dbReference type="Gene3D" id="1.25.40.10">
    <property type="entry name" value="Tetratricopeptide repeat domain"/>
    <property type="match status" value="1"/>
</dbReference>
<evidence type="ECO:0000313" key="1">
    <source>
        <dbReference type="EnsemblPlants" id="QL05p058191:mrna"/>
    </source>
</evidence>
<dbReference type="OMA" id="AWSEYST"/>
<dbReference type="PANTHER" id="PTHR36350:SF2">
    <property type="entry name" value="PROTEIN, PUTATIVE-RELATED"/>
    <property type="match status" value="1"/>
</dbReference>
<proteinExistence type="predicted"/>
<dbReference type="EMBL" id="LRBV02000005">
    <property type="status" value="NOT_ANNOTATED_CDS"/>
    <property type="molecule type" value="Genomic_DNA"/>
</dbReference>
<sequence>MESTLLLRNAPLPSVPLQRISSPVNLSAARVTVPNFGLNHSTLSLVNNSYPRPLRHDFSPIDCAVNNFSTHSTNDEGDNKIVRGSVGASLVMACVLGIISCGCWMSPIANAIPPWSSRQTVAADSQKYKQTRQNLRDVDVEVLKKKAKVQANSGRDEEVLKPLRQALDKAWSEYSTYGDPHYNIEMALVEVLIYLGRYEEAKECQCLKLGLKELRDLRIKSDTRVPLYKGIIYTMLDEKDKAMNSWKEFAKYVEDESEVPLFQPQ</sequence>
<dbReference type="AlphaFoldDB" id="A0A7N2R561"/>
<dbReference type="EnsemblPlants" id="QL05p058191:mrna">
    <property type="protein sequence ID" value="QL05p058191:mrna"/>
    <property type="gene ID" value="QL05p058191"/>
</dbReference>
<evidence type="ECO:0000313" key="2">
    <source>
        <dbReference type="Proteomes" id="UP000594261"/>
    </source>
</evidence>
<organism evidence="1 2">
    <name type="scientific">Quercus lobata</name>
    <name type="common">Valley oak</name>
    <dbReference type="NCBI Taxonomy" id="97700"/>
    <lineage>
        <taxon>Eukaryota</taxon>
        <taxon>Viridiplantae</taxon>
        <taxon>Streptophyta</taxon>
        <taxon>Embryophyta</taxon>
        <taxon>Tracheophyta</taxon>
        <taxon>Spermatophyta</taxon>
        <taxon>Magnoliopsida</taxon>
        <taxon>eudicotyledons</taxon>
        <taxon>Gunneridae</taxon>
        <taxon>Pentapetalae</taxon>
        <taxon>rosids</taxon>
        <taxon>fabids</taxon>
        <taxon>Fagales</taxon>
        <taxon>Fagaceae</taxon>
        <taxon>Quercus</taxon>
    </lineage>
</organism>
<dbReference type="InParanoid" id="A0A7N2R561"/>
<dbReference type="PANTHER" id="PTHR36350">
    <property type="entry name" value="TRANSMEMBRANE PROTEIN"/>
    <property type="match status" value="1"/>
</dbReference>
<gene>
    <name evidence="1" type="primary">LOC115992404</name>
</gene>
<reference evidence="1 2" key="1">
    <citation type="journal article" date="2016" name="G3 (Bethesda)">
        <title>First Draft Assembly and Annotation of the Genome of a California Endemic Oak Quercus lobata Nee (Fagaceae).</title>
        <authorList>
            <person name="Sork V.L."/>
            <person name="Fitz-Gibbon S.T."/>
            <person name="Puiu D."/>
            <person name="Crepeau M."/>
            <person name="Gugger P.F."/>
            <person name="Sherman R."/>
            <person name="Stevens K."/>
            <person name="Langley C.H."/>
            <person name="Pellegrini M."/>
            <person name="Salzberg S.L."/>
        </authorList>
    </citation>
    <scope>NUCLEOTIDE SEQUENCE [LARGE SCALE GENOMIC DNA]</scope>
    <source>
        <strain evidence="1 2">cv. SW786</strain>
    </source>
</reference>
<keyword evidence="2" id="KW-1185">Reference proteome</keyword>
<dbReference type="KEGG" id="qlo:115992404"/>